<evidence type="ECO:0000256" key="1">
    <source>
        <dbReference type="SAM" id="MobiDB-lite"/>
    </source>
</evidence>
<feature type="compositionally biased region" description="Basic and acidic residues" evidence="1">
    <location>
        <begin position="173"/>
        <end position="194"/>
    </location>
</feature>
<dbReference type="InterPro" id="IPR027383">
    <property type="entry name" value="Znf_put"/>
</dbReference>
<keyword evidence="2" id="KW-0472">Membrane</keyword>
<keyword evidence="5" id="KW-1185">Reference proteome</keyword>
<keyword evidence="2" id="KW-0812">Transmembrane</keyword>
<feature type="domain" description="Putative zinc-finger" evidence="3">
    <location>
        <begin position="4"/>
        <end position="37"/>
    </location>
</feature>
<dbReference type="Gene3D" id="1.10.10.1320">
    <property type="entry name" value="Anti-sigma factor, zinc-finger domain"/>
    <property type="match status" value="1"/>
</dbReference>
<organism evidence="4 5">
    <name type="scientific">Desulfoglaeba alkanexedens ALDC</name>
    <dbReference type="NCBI Taxonomy" id="980445"/>
    <lineage>
        <taxon>Bacteria</taxon>
        <taxon>Pseudomonadati</taxon>
        <taxon>Thermodesulfobacteriota</taxon>
        <taxon>Syntrophobacteria</taxon>
        <taxon>Syntrophobacterales</taxon>
        <taxon>Syntrophobacteraceae</taxon>
        <taxon>Desulfoglaeba</taxon>
    </lineage>
</organism>
<reference evidence="4 5" key="2">
    <citation type="submission" date="2019-05" db="EMBL/GenBank/DDBJ databases">
        <authorList>
            <person name="Suflita J.M."/>
            <person name="Marks C.R."/>
        </authorList>
    </citation>
    <scope>NUCLEOTIDE SEQUENCE [LARGE SCALE GENOMIC DNA]</scope>
    <source>
        <strain evidence="4 5">ALDC</strain>
    </source>
</reference>
<dbReference type="Pfam" id="PF13490">
    <property type="entry name" value="zf-HC2"/>
    <property type="match status" value="1"/>
</dbReference>
<keyword evidence="2" id="KW-1133">Transmembrane helix</keyword>
<dbReference type="KEGG" id="dax:FDQ92_05515"/>
<dbReference type="AlphaFoldDB" id="A0A4P8L3V8"/>
<accession>A0A4P8L3V8</accession>
<feature type="region of interest" description="Disordered" evidence="1">
    <location>
        <begin position="166"/>
        <end position="194"/>
    </location>
</feature>
<sequence>MGACKDHEQRLILDVFGELNSEERRNWEAHLQSCPGCFRERERLARILTEIRSAGTPPELTPAESAQMAASVKQRLQDERRAATFKRQGYWTRAIFRPAFAAAGLILVLSGFLGYTMKDRFADLSRWSKVAQESLPENQDREIVENLELLKEMETIQKLVNIVDKAGNGGGSEPRESEFHFQGMRRHDGGSGHA</sequence>
<evidence type="ECO:0000259" key="3">
    <source>
        <dbReference type="Pfam" id="PF13490"/>
    </source>
</evidence>
<dbReference type="RefSeq" id="WP_137423654.1">
    <property type="nucleotide sequence ID" value="NZ_CP040098.1"/>
</dbReference>
<feature type="transmembrane region" description="Helical" evidence="2">
    <location>
        <begin position="95"/>
        <end position="116"/>
    </location>
</feature>
<evidence type="ECO:0000313" key="4">
    <source>
        <dbReference type="EMBL" id="QCQ21685.1"/>
    </source>
</evidence>
<evidence type="ECO:0000256" key="2">
    <source>
        <dbReference type="SAM" id="Phobius"/>
    </source>
</evidence>
<dbReference type="OrthoDB" id="5422042at2"/>
<reference evidence="4 5" key="1">
    <citation type="submission" date="2019-05" db="EMBL/GenBank/DDBJ databases">
        <title>The Complete Genome Sequence of the n-alkane-degrading Desulfoglaeba alkanexedens ALDC reveals multiple alkylsuccinate synthase gene clusters.</title>
        <authorList>
            <person name="Callaghan A.V."/>
            <person name="Davidova I.A."/>
            <person name="Duncan K.E."/>
            <person name="Morris B."/>
            <person name="McInerney M.J."/>
        </authorList>
    </citation>
    <scope>NUCLEOTIDE SEQUENCE [LARGE SCALE GENOMIC DNA]</scope>
    <source>
        <strain evidence="4 5">ALDC</strain>
    </source>
</reference>
<gene>
    <name evidence="4" type="ORF">FDQ92_05515</name>
</gene>
<name>A0A4P8L3V8_9BACT</name>
<protein>
    <recommendedName>
        <fullName evidence="3">Putative zinc-finger domain-containing protein</fullName>
    </recommendedName>
</protein>
<dbReference type="InterPro" id="IPR041916">
    <property type="entry name" value="Anti_sigma_zinc_sf"/>
</dbReference>
<proteinExistence type="predicted"/>
<evidence type="ECO:0000313" key="5">
    <source>
        <dbReference type="Proteomes" id="UP000298602"/>
    </source>
</evidence>
<dbReference type="EMBL" id="CP040098">
    <property type="protein sequence ID" value="QCQ21685.1"/>
    <property type="molecule type" value="Genomic_DNA"/>
</dbReference>
<dbReference type="Proteomes" id="UP000298602">
    <property type="component" value="Chromosome"/>
</dbReference>